<comment type="similarity">
    <text evidence="3 9">Belongs to the CobD/CbiB family.</text>
</comment>
<comment type="subcellular location">
    <subcellularLocation>
        <location evidence="1 9">Cell membrane</location>
        <topology evidence="1 9">Multi-pass membrane protein</topology>
    </subcellularLocation>
</comment>
<keyword evidence="5 9" id="KW-0169">Cobalamin biosynthesis</keyword>
<evidence type="ECO:0000256" key="4">
    <source>
        <dbReference type="ARBA" id="ARBA00022475"/>
    </source>
</evidence>
<dbReference type="GO" id="GO:0009236">
    <property type="term" value="P:cobalamin biosynthetic process"/>
    <property type="evidence" value="ECO:0007669"/>
    <property type="project" value="UniProtKB-UniRule"/>
</dbReference>
<dbReference type="AlphaFoldDB" id="A0A064CN08"/>
<dbReference type="OrthoDB" id="9811967at2"/>
<evidence type="ECO:0000256" key="7">
    <source>
        <dbReference type="ARBA" id="ARBA00022989"/>
    </source>
</evidence>
<name>A0A064CN08_9MYCO</name>
<evidence type="ECO:0000313" key="11">
    <source>
        <dbReference type="Proteomes" id="UP000022835"/>
    </source>
</evidence>
<dbReference type="UniPathway" id="UPA00148"/>
<protein>
    <recommendedName>
        <fullName evidence="9">Cobalamin biosynthesis protein CobD</fullName>
    </recommendedName>
</protein>
<dbReference type="EMBL" id="JALN02000001">
    <property type="protein sequence ID" value="KDF01721.1"/>
    <property type="molecule type" value="Genomic_DNA"/>
</dbReference>
<dbReference type="HAMAP" id="MF_00024">
    <property type="entry name" value="CobD_CbiB"/>
    <property type="match status" value="1"/>
</dbReference>
<dbReference type="PANTHER" id="PTHR34308">
    <property type="entry name" value="COBALAMIN BIOSYNTHESIS PROTEIN CBIB"/>
    <property type="match status" value="1"/>
</dbReference>
<sequence length="320" mass="32830">MFARRRYRGVGILTAQLADLAFGDPVHGHPVAGFGWCAAALEKLTYRDSRGAGAVHTGVLLGGLVVAGTLLQRATRGPALAAVTAAATWASLGGTTLGRTGEKLADLLAAGDIDGARALLPSLCGRDPSALDTDGLARAALESVAENTSDAHVAPLLWAAAGGVPGVLVYRGVNTLDAMIGHRSPRYSRFGWAAARLDDIANFGAARVAGVLVVLCAPLVGGSPAGALRAWRRDAARHPSPNAGVVEATFAGALGVRLGGPTQYHHQLEIRPTLGEGPVPGIEDLRRSVRLSRLVQLAAAVVAVGLTAGGRNGRRACPRR</sequence>
<dbReference type="NCBIfam" id="NF002276">
    <property type="entry name" value="PRK01209.1-4"/>
    <property type="match status" value="1"/>
</dbReference>
<evidence type="ECO:0000256" key="6">
    <source>
        <dbReference type="ARBA" id="ARBA00022692"/>
    </source>
</evidence>
<dbReference type="Proteomes" id="UP000022835">
    <property type="component" value="Unassembled WGS sequence"/>
</dbReference>
<dbReference type="RefSeq" id="WP_036344597.1">
    <property type="nucleotide sequence ID" value="NZ_JALN02000001.1"/>
</dbReference>
<dbReference type="eggNOG" id="COG1270">
    <property type="taxonomic scope" value="Bacteria"/>
</dbReference>
<evidence type="ECO:0000256" key="2">
    <source>
        <dbReference type="ARBA" id="ARBA00004953"/>
    </source>
</evidence>
<evidence type="ECO:0000313" key="10">
    <source>
        <dbReference type="EMBL" id="KDF01721.1"/>
    </source>
</evidence>
<gene>
    <name evidence="9" type="primary">cobD</name>
    <name evidence="10" type="ORF">Y900_023020</name>
</gene>
<comment type="function">
    <text evidence="9">Converts cobyric acid to cobinamide by the addition of aminopropanol on the F carboxylic group.</text>
</comment>
<keyword evidence="8 9" id="KW-0472">Membrane</keyword>
<dbReference type="GO" id="GO:0005886">
    <property type="term" value="C:plasma membrane"/>
    <property type="evidence" value="ECO:0007669"/>
    <property type="project" value="UniProtKB-SubCell"/>
</dbReference>
<evidence type="ECO:0000256" key="8">
    <source>
        <dbReference type="ARBA" id="ARBA00023136"/>
    </source>
</evidence>
<dbReference type="STRING" id="1440774.Y900_023020"/>
<evidence type="ECO:0000256" key="9">
    <source>
        <dbReference type="HAMAP-Rule" id="MF_00024"/>
    </source>
</evidence>
<keyword evidence="7 9" id="KW-1133">Transmembrane helix</keyword>
<comment type="caution">
    <text evidence="10">The sequence shown here is derived from an EMBL/GenBank/DDBJ whole genome shotgun (WGS) entry which is preliminary data.</text>
</comment>
<proteinExistence type="inferred from homology"/>
<accession>A0A064CN08</accession>
<reference evidence="10" key="1">
    <citation type="submission" date="2014-05" db="EMBL/GenBank/DDBJ databases">
        <title>Genome sequence of Mycobacterium aromaticivorans strain JS19b1T (= DSM 45407T).</title>
        <authorList>
            <person name="Kwak Y."/>
            <person name="Park G.-S."/>
            <person name="Li Q.X."/>
            <person name="Lee S.-E."/>
            <person name="Shin J.-H."/>
        </authorList>
    </citation>
    <scope>NUCLEOTIDE SEQUENCE [LARGE SCALE GENOMIC DNA]</scope>
    <source>
        <strain evidence="10">JS19b1</strain>
    </source>
</reference>
<comment type="pathway">
    <text evidence="2 9">Cofactor biosynthesis; adenosylcobalamin biosynthesis.</text>
</comment>
<organism evidence="10 11">
    <name type="scientific">Mycolicibacterium aromaticivorans JS19b1 = JCM 16368</name>
    <dbReference type="NCBI Taxonomy" id="1440774"/>
    <lineage>
        <taxon>Bacteria</taxon>
        <taxon>Bacillati</taxon>
        <taxon>Actinomycetota</taxon>
        <taxon>Actinomycetes</taxon>
        <taxon>Mycobacteriales</taxon>
        <taxon>Mycobacteriaceae</taxon>
        <taxon>Mycolicibacterium</taxon>
    </lineage>
</organism>
<dbReference type="Pfam" id="PF03186">
    <property type="entry name" value="CobD_Cbib"/>
    <property type="match status" value="1"/>
</dbReference>
<evidence type="ECO:0000256" key="3">
    <source>
        <dbReference type="ARBA" id="ARBA00006263"/>
    </source>
</evidence>
<dbReference type="InterPro" id="IPR004485">
    <property type="entry name" value="Cobalamin_biosynth_CobD/CbiB"/>
</dbReference>
<dbReference type="PANTHER" id="PTHR34308:SF1">
    <property type="entry name" value="COBALAMIN BIOSYNTHESIS PROTEIN CBIB"/>
    <property type="match status" value="1"/>
</dbReference>
<keyword evidence="6 9" id="KW-0812">Transmembrane</keyword>
<keyword evidence="4 9" id="KW-1003">Cell membrane</keyword>
<evidence type="ECO:0000256" key="5">
    <source>
        <dbReference type="ARBA" id="ARBA00022573"/>
    </source>
</evidence>
<keyword evidence="11" id="KW-1185">Reference proteome</keyword>
<evidence type="ECO:0000256" key="1">
    <source>
        <dbReference type="ARBA" id="ARBA00004651"/>
    </source>
</evidence>
<dbReference type="GO" id="GO:0048472">
    <property type="term" value="F:threonine-phosphate decarboxylase activity"/>
    <property type="evidence" value="ECO:0007669"/>
    <property type="project" value="InterPro"/>
</dbReference>
<dbReference type="GO" id="GO:0015420">
    <property type="term" value="F:ABC-type vitamin B12 transporter activity"/>
    <property type="evidence" value="ECO:0007669"/>
    <property type="project" value="UniProtKB-UniRule"/>
</dbReference>